<dbReference type="EMBL" id="HBUE01322111">
    <property type="protein sequence ID" value="CAG6588745.1"/>
    <property type="molecule type" value="Transcribed_RNA"/>
</dbReference>
<evidence type="ECO:0000256" key="1">
    <source>
        <dbReference type="SAM" id="MobiDB-lite"/>
    </source>
</evidence>
<accession>A0A8D8HMA5</accession>
<dbReference type="AlphaFoldDB" id="A0A8D8HMA5"/>
<sequence>MVRWRISAATRTNSSKWCSTSTPRKRASRPTPTMDGPSRGASSKASSARGTNPVAGTPARAIRAARCRSGTSRTAAGSTWRRLRRLASFAALQRPASTPGWGRTSAGSSRSCGGTAKVQFEEETMKKLDFFFFLRENQT</sequence>
<feature type="compositionally biased region" description="Low complexity" evidence="1">
    <location>
        <begin position="38"/>
        <end position="50"/>
    </location>
</feature>
<evidence type="ECO:0000313" key="2">
    <source>
        <dbReference type="EMBL" id="CAG6536746.1"/>
    </source>
</evidence>
<feature type="compositionally biased region" description="Polar residues" evidence="1">
    <location>
        <begin position="9"/>
        <end position="22"/>
    </location>
</feature>
<name>A0A8D8HMA5_CULPI</name>
<organism evidence="2">
    <name type="scientific">Culex pipiens</name>
    <name type="common">House mosquito</name>
    <dbReference type="NCBI Taxonomy" id="7175"/>
    <lineage>
        <taxon>Eukaryota</taxon>
        <taxon>Metazoa</taxon>
        <taxon>Ecdysozoa</taxon>
        <taxon>Arthropoda</taxon>
        <taxon>Hexapoda</taxon>
        <taxon>Insecta</taxon>
        <taxon>Pterygota</taxon>
        <taxon>Neoptera</taxon>
        <taxon>Endopterygota</taxon>
        <taxon>Diptera</taxon>
        <taxon>Nematocera</taxon>
        <taxon>Culicoidea</taxon>
        <taxon>Culicidae</taxon>
        <taxon>Culicinae</taxon>
        <taxon>Culicini</taxon>
        <taxon>Culex</taxon>
        <taxon>Culex</taxon>
    </lineage>
</organism>
<feature type="region of interest" description="Disordered" evidence="1">
    <location>
        <begin position="1"/>
        <end position="60"/>
    </location>
</feature>
<protein>
    <submittedName>
        <fullName evidence="2">(northern house mosquito) hypothetical protein</fullName>
    </submittedName>
</protein>
<dbReference type="EMBL" id="HBUE01215553">
    <property type="protein sequence ID" value="CAG6536746.1"/>
    <property type="molecule type" value="Transcribed_RNA"/>
</dbReference>
<proteinExistence type="predicted"/>
<reference evidence="2" key="1">
    <citation type="submission" date="2021-05" db="EMBL/GenBank/DDBJ databases">
        <authorList>
            <person name="Alioto T."/>
            <person name="Alioto T."/>
            <person name="Gomez Garrido J."/>
        </authorList>
    </citation>
    <scope>NUCLEOTIDE SEQUENCE</scope>
</reference>